<reference evidence="2" key="1">
    <citation type="submission" date="2020-06" db="EMBL/GenBank/DDBJ databases">
        <title>Unique genomic features of the anaerobic methanotrophic archaea.</title>
        <authorList>
            <person name="Chadwick G.L."/>
            <person name="Skennerton C.T."/>
            <person name="Laso-Perez R."/>
            <person name="Leu A.O."/>
            <person name="Speth D.R."/>
            <person name="Yu H."/>
            <person name="Morgan-Lang C."/>
            <person name="Hatzenpichler R."/>
            <person name="Goudeau D."/>
            <person name="Malmstrom R."/>
            <person name="Brazelton W.J."/>
            <person name="Woyke T."/>
            <person name="Hallam S.J."/>
            <person name="Tyson G.W."/>
            <person name="Wegener G."/>
            <person name="Boetius A."/>
            <person name="Orphan V."/>
        </authorList>
    </citation>
    <scope>NUCLEOTIDE SEQUENCE</scope>
</reference>
<gene>
    <name evidence="2" type="ORF">EIAEIAFH_00003</name>
</gene>
<sequence>MIYTECKPDSMLVKTLGIPKKEIIHLGGKPEVCKQLEKQENCKGLVDEDPFSIQPSYLKKLHVRENLSDYGFRVLNDNFNNNDLIVLCPRLEEWVLKATKEAQIDIKRYNLPDDGEHLHKEININIDKFEKLIKDLRGKSRQMKALEKSIKKED</sequence>
<accession>A0A7G9YXW5</accession>
<keyword evidence="1" id="KW-0175">Coiled coil</keyword>
<dbReference type="EMBL" id="MT631523">
    <property type="protein sequence ID" value="QNO52849.1"/>
    <property type="molecule type" value="Genomic_DNA"/>
</dbReference>
<evidence type="ECO:0000256" key="1">
    <source>
        <dbReference type="SAM" id="Coils"/>
    </source>
</evidence>
<name>A0A7G9YXW5_9EURY</name>
<organism evidence="2">
    <name type="scientific">Candidatus Methanophagaceae archaeon ANME-1 ERB6</name>
    <dbReference type="NCBI Taxonomy" id="2759912"/>
    <lineage>
        <taxon>Archaea</taxon>
        <taxon>Methanobacteriati</taxon>
        <taxon>Methanobacteriota</taxon>
        <taxon>Stenosarchaea group</taxon>
        <taxon>Methanomicrobia</taxon>
        <taxon>Candidatus Methanophagales</taxon>
        <taxon>Candidatus Methanophagaceae</taxon>
    </lineage>
</organism>
<feature type="coiled-coil region" evidence="1">
    <location>
        <begin position="119"/>
        <end position="149"/>
    </location>
</feature>
<proteinExistence type="predicted"/>
<evidence type="ECO:0000313" key="2">
    <source>
        <dbReference type="EMBL" id="QNO52849.1"/>
    </source>
</evidence>
<dbReference type="AlphaFoldDB" id="A0A7G9YXW5"/>
<protein>
    <submittedName>
        <fullName evidence="2">Uncharacterized protein</fullName>
    </submittedName>
</protein>